<name>A0A7H1VQ18_9FIRM</name>
<feature type="domain" description="Copper amine oxidase-like N-terminal" evidence="1">
    <location>
        <begin position="22"/>
        <end position="85"/>
    </location>
</feature>
<protein>
    <recommendedName>
        <fullName evidence="1">Copper amine oxidase-like N-terminal domain-containing protein</fullName>
    </recommendedName>
</protein>
<gene>
    <name evidence="2" type="ORF">EHE19_002850</name>
</gene>
<reference evidence="2 3" key="1">
    <citation type="submission" date="2020-09" db="EMBL/GenBank/DDBJ databases">
        <title>Characterization and genome sequencing of Ruminiclostridium sp. nov. MA18.</title>
        <authorList>
            <person name="Rettenmaier R."/>
            <person name="Kowollik M.-L."/>
            <person name="Liebl W."/>
            <person name="Zverlov V."/>
        </authorList>
    </citation>
    <scope>NUCLEOTIDE SEQUENCE [LARGE SCALE GENOMIC DNA]</scope>
    <source>
        <strain evidence="2 3">MA18</strain>
    </source>
</reference>
<dbReference type="RefSeq" id="WP_171003564.1">
    <property type="nucleotide sequence ID" value="NZ_CP061336.1"/>
</dbReference>
<accession>A0A7H1VQ18</accession>
<keyword evidence="3" id="KW-1185">Reference proteome</keyword>
<dbReference type="InterPro" id="IPR012854">
    <property type="entry name" value="Cu_amine_oxidase-like_N"/>
</dbReference>
<evidence type="ECO:0000259" key="1">
    <source>
        <dbReference type="Pfam" id="PF07833"/>
    </source>
</evidence>
<evidence type="ECO:0000313" key="3">
    <source>
        <dbReference type="Proteomes" id="UP000306409"/>
    </source>
</evidence>
<dbReference type="KEGG" id="rher:EHE19_002850"/>
<sequence>MNKRLQGFIAGLLVCCLILGTTVLSAGVTKTIKAVFNQVTVKIDGKAVSGDNITYNNNVYVRADKISESLGKAFNWDKKKNTIIINNSNFENQRDVVTFKSYRS</sequence>
<evidence type="ECO:0000313" key="2">
    <source>
        <dbReference type="EMBL" id="QNU67480.1"/>
    </source>
</evidence>
<dbReference type="EMBL" id="CP061336">
    <property type="protein sequence ID" value="QNU67480.1"/>
    <property type="molecule type" value="Genomic_DNA"/>
</dbReference>
<proteinExistence type="predicted"/>
<dbReference type="Pfam" id="PF07833">
    <property type="entry name" value="Cu_amine_oxidN1"/>
    <property type="match status" value="1"/>
</dbReference>
<dbReference type="Proteomes" id="UP000306409">
    <property type="component" value="Chromosome"/>
</dbReference>
<organism evidence="2 3">
    <name type="scientific">Ruminiclostridium herbifermentans</name>
    <dbReference type="NCBI Taxonomy" id="2488810"/>
    <lineage>
        <taxon>Bacteria</taxon>
        <taxon>Bacillati</taxon>
        <taxon>Bacillota</taxon>
        <taxon>Clostridia</taxon>
        <taxon>Eubacteriales</taxon>
        <taxon>Oscillospiraceae</taxon>
        <taxon>Ruminiclostridium</taxon>
    </lineage>
</organism>
<dbReference type="AlphaFoldDB" id="A0A7H1VQ18"/>